<dbReference type="RefSeq" id="WP_276236230.1">
    <property type="nucleotide sequence ID" value="NZ_CP119803.1"/>
</dbReference>
<proteinExistence type="predicted"/>
<protein>
    <submittedName>
        <fullName evidence="2">Uncharacterized protein</fullName>
    </submittedName>
</protein>
<gene>
    <name evidence="2" type="ORF">ACFQJ4_15160</name>
</gene>
<sequence length="287" mass="31271">MRGLNLYSFYAILIPGVAVVLGLVPLLPAGLEVNILTAVVPVAAAGFITGQAIHTLAVLLQSVTAVDELSTSHRELFIALLRDQKLLFDPNISEDLIGAFTNRVNSSMSGGLETKVIHEADITNASLDPDLQEAPVVPWVVDSFQPIPAKPTDRKPDRMAAIYALVRGRIHIDGRGRSRVFQSTYAFCRSIFVALPVIWGVYVAYAISTTIGLQSIIGRVAGLDQASSLFYTPIVANKISEPSGVVLLTTVTVLPLLLLFYRATKQYKRYYVEYTMVDYVTITAEGD</sequence>
<accession>A0ABD5ZTU9</accession>
<keyword evidence="1" id="KW-0472">Membrane</keyword>
<keyword evidence="1" id="KW-0812">Transmembrane</keyword>
<evidence type="ECO:0000256" key="1">
    <source>
        <dbReference type="SAM" id="Phobius"/>
    </source>
</evidence>
<name>A0ABD5ZTU9_9EURY</name>
<organism evidence="2 3">
    <name type="scientific">Halosegnis marinus</name>
    <dbReference type="NCBI Taxonomy" id="3034023"/>
    <lineage>
        <taxon>Archaea</taxon>
        <taxon>Methanobacteriati</taxon>
        <taxon>Methanobacteriota</taxon>
        <taxon>Stenosarchaea group</taxon>
        <taxon>Halobacteria</taxon>
        <taxon>Halobacteriales</taxon>
        <taxon>Natronomonadaceae</taxon>
        <taxon>Halosegnis</taxon>
    </lineage>
</organism>
<evidence type="ECO:0000313" key="2">
    <source>
        <dbReference type="EMBL" id="MFC7236638.1"/>
    </source>
</evidence>
<feature type="transmembrane region" description="Helical" evidence="1">
    <location>
        <begin position="243"/>
        <end position="261"/>
    </location>
</feature>
<keyword evidence="1" id="KW-1133">Transmembrane helix</keyword>
<evidence type="ECO:0000313" key="3">
    <source>
        <dbReference type="Proteomes" id="UP001596398"/>
    </source>
</evidence>
<reference evidence="2 3" key="1">
    <citation type="journal article" date="2019" name="Int. J. Syst. Evol. Microbiol.">
        <title>The Global Catalogue of Microorganisms (GCM) 10K type strain sequencing project: providing services to taxonomists for standard genome sequencing and annotation.</title>
        <authorList>
            <consortium name="The Broad Institute Genomics Platform"/>
            <consortium name="The Broad Institute Genome Sequencing Center for Infectious Disease"/>
            <person name="Wu L."/>
            <person name="Ma J."/>
        </authorList>
    </citation>
    <scope>NUCLEOTIDE SEQUENCE [LARGE SCALE GENOMIC DNA]</scope>
    <source>
        <strain evidence="2 3">DT85</strain>
    </source>
</reference>
<dbReference type="EMBL" id="JBHTAP010000002">
    <property type="protein sequence ID" value="MFC7236638.1"/>
    <property type="molecule type" value="Genomic_DNA"/>
</dbReference>
<comment type="caution">
    <text evidence="2">The sequence shown here is derived from an EMBL/GenBank/DDBJ whole genome shotgun (WGS) entry which is preliminary data.</text>
</comment>
<dbReference type="GeneID" id="79268377"/>
<dbReference type="Proteomes" id="UP001596398">
    <property type="component" value="Unassembled WGS sequence"/>
</dbReference>
<dbReference type="AlphaFoldDB" id="A0ABD5ZTU9"/>
<keyword evidence="3" id="KW-1185">Reference proteome</keyword>
<feature type="transmembrane region" description="Helical" evidence="1">
    <location>
        <begin position="185"/>
        <end position="205"/>
    </location>
</feature>
<feature type="transmembrane region" description="Helical" evidence="1">
    <location>
        <begin position="7"/>
        <end position="27"/>
    </location>
</feature>
<feature type="transmembrane region" description="Helical" evidence="1">
    <location>
        <begin position="33"/>
        <end position="60"/>
    </location>
</feature>